<proteinExistence type="predicted"/>
<accession>A0A544QVQ4</accession>
<dbReference type="EMBL" id="SGJB01000007">
    <property type="protein sequence ID" value="TQQ84782.1"/>
    <property type="molecule type" value="Genomic_DNA"/>
</dbReference>
<name>A0A544QVQ4_9FIRM</name>
<dbReference type="RefSeq" id="WP_142535837.1">
    <property type="nucleotide sequence ID" value="NZ_SGJB01000007.1"/>
</dbReference>
<dbReference type="InterPro" id="IPR051324">
    <property type="entry name" value="Stress/Tellurium_Resist"/>
</dbReference>
<evidence type="ECO:0000259" key="1">
    <source>
        <dbReference type="Pfam" id="PF02342"/>
    </source>
</evidence>
<dbReference type="Pfam" id="PF02342">
    <property type="entry name" value="TerD"/>
    <property type="match status" value="1"/>
</dbReference>
<dbReference type="PANTHER" id="PTHR32097">
    <property type="entry name" value="CAMP-BINDING PROTEIN 1-RELATED"/>
    <property type="match status" value="1"/>
</dbReference>
<reference evidence="2 3" key="1">
    <citation type="submission" date="2019-02" db="EMBL/GenBank/DDBJ databases">
        <title>Peptostreptococcaceae bacterium ZHW00191 nov., a new bacterium isolated from the human gut.</title>
        <authorList>
            <person name="Zhou H.-W."/>
            <person name="Chen X.-J."/>
        </authorList>
    </citation>
    <scope>NUCLEOTIDE SEQUENCE [LARGE SCALE GENOMIC DNA]</scope>
    <source>
        <strain evidence="2 3">ZHW00191</strain>
    </source>
</reference>
<keyword evidence="3" id="KW-1185">Reference proteome</keyword>
<comment type="caution">
    <text evidence="2">The sequence shown here is derived from an EMBL/GenBank/DDBJ whole genome shotgun (WGS) entry which is preliminary data.</text>
</comment>
<protein>
    <recommendedName>
        <fullName evidence="1">TerD domain-containing protein</fullName>
    </recommendedName>
</protein>
<dbReference type="Gene3D" id="2.60.60.30">
    <property type="entry name" value="sav2460 like domains"/>
    <property type="match status" value="1"/>
</dbReference>
<dbReference type="AlphaFoldDB" id="A0A544QVQ4"/>
<dbReference type="OrthoDB" id="4123258at2"/>
<organism evidence="2 3">
    <name type="scientific">Peptacetobacter hominis</name>
    <dbReference type="NCBI Taxonomy" id="2743610"/>
    <lineage>
        <taxon>Bacteria</taxon>
        <taxon>Bacillati</taxon>
        <taxon>Bacillota</taxon>
        <taxon>Clostridia</taxon>
        <taxon>Peptostreptococcales</taxon>
        <taxon>Peptostreptococcaceae</taxon>
        <taxon>Peptacetobacter</taxon>
    </lineage>
</organism>
<evidence type="ECO:0000313" key="2">
    <source>
        <dbReference type="EMBL" id="TQQ84782.1"/>
    </source>
</evidence>
<dbReference type="Proteomes" id="UP000317863">
    <property type="component" value="Unassembled WGS sequence"/>
</dbReference>
<dbReference type="CDD" id="cd06974">
    <property type="entry name" value="TerD_like"/>
    <property type="match status" value="1"/>
</dbReference>
<feature type="domain" description="TerD" evidence="1">
    <location>
        <begin position="1"/>
        <end position="179"/>
    </location>
</feature>
<dbReference type="InterPro" id="IPR003325">
    <property type="entry name" value="TerD"/>
</dbReference>
<sequence length="184" mass="21685">MNKEIIKGNRYPLTSERPELENILVEFDYKVNQYMYKEGEFDISTAVFLTDNSGSITSYEDFLYKDNKSHSSGCVRINDREDKVYITISKIPQKIRKIFFAISLSEKSDILRFYDRFDYISMRIIDLDREDVMYTYIPNEKTGQNTEIIFGEMYRHNGEWKFNSNTEYTEGGLLNLGKMFGLGI</sequence>
<evidence type="ECO:0000313" key="3">
    <source>
        <dbReference type="Proteomes" id="UP000317863"/>
    </source>
</evidence>
<dbReference type="PANTHER" id="PTHR32097:SF17">
    <property type="entry name" value="CAMP-BINDING PROTEIN 1-RELATED"/>
    <property type="match status" value="1"/>
</dbReference>
<gene>
    <name evidence="2" type="ORF">EXD82_05105</name>
</gene>